<sequence>MSATLRLLILFIMSLVLHGVVFFMLPRYEPPVRSVSTPIQVELEQHQRQPATPEPIARELPQRIELAGRDADLLSGRKIELPRAEHPNEQTQEFSVHATPGRLNISERQDSSLERNRRAIPPTPPAELGYVDRHIQELYARQQKKDIVDVVPEMTSETHDERVQILGDLSRRQIIFMPAFPQVSADFATTMEIILLVEPSGSVSQTTIRRRSGSEELDRHGEEYARRIRFERLPITNTQQGTLIIDFQVLP</sequence>
<protein>
    <recommendedName>
        <fullName evidence="5">TonB C-terminal domain-containing protein</fullName>
    </recommendedName>
</protein>
<feature type="compositionally biased region" description="Basic and acidic residues" evidence="1">
    <location>
        <begin position="108"/>
        <end position="117"/>
    </location>
</feature>
<gene>
    <name evidence="3" type="ORF">HNR37_002133</name>
</gene>
<keyword evidence="2" id="KW-0472">Membrane</keyword>
<feature type="transmembrane region" description="Helical" evidence="2">
    <location>
        <begin position="7"/>
        <end position="25"/>
    </location>
</feature>
<comment type="caution">
    <text evidence="3">The sequence shown here is derived from an EMBL/GenBank/DDBJ whole genome shotgun (WGS) entry which is preliminary data.</text>
</comment>
<evidence type="ECO:0000313" key="4">
    <source>
        <dbReference type="Proteomes" id="UP000528322"/>
    </source>
</evidence>
<dbReference type="Proteomes" id="UP000528322">
    <property type="component" value="Unassembled WGS sequence"/>
</dbReference>
<feature type="region of interest" description="Disordered" evidence="1">
    <location>
        <begin position="108"/>
        <end position="128"/>
    </location>
</feature>
<dbReference type="AlphaFoldDB" id="A0A7W7Y667"/>
<keyword evidence="2" id="KW-0812">Transmembrane</keyword>
<dbReference type="RefSeq" id="WP_183733961.1">
    <property type="nucleotide sequence ID" value="NZ_JACHID010000016.1"/>
</dbReference>
<evidence type="ECO:0008006" key="5">
    <source>
        <dbReference type="Google" id="ProtNLM"/>
    </source>
</evidence>
<keyword evidence="4" id="KW-1185">Reference proteome</keyword>
<organism evidence="3 4">
    <name type="scientific">Desulfurispira natronophila</name>
    <dbReference type="NCBI Taxonomy" id="682562"/>
    <lineage>
        <taxon>Bacteria</taxon>
        <taxon>Pseudomonadati</taxon>
        <taxon>Chrysiogenota</taxon>
        <taxon>Chrysiogenia</taxon>
        <taxon>Chrysiogenales</taxon>
        <taxon>Chrysiogenaceae</taxon>
        <taxon>Desulfurispira</taxon>
    </lineage>
</organism>
<proteinExistence type="predicted"/>
<accession>A0A7W7Y667</accession>
<evidence type="ECO:0000313" key="3">
    <source>
        <dbReference type="EMBL" id="MBB5022789.1"/>
    </source>
</evidence>
<dbReference type="EMBL" id="JACHID010000016">
    <property type="protein sequence ID" value="MBB5022789.1"/>
    <property type="molecule type" value="Genomic_DNA"/>
</dbReference>
<evidence type="ECO:0000256" key="1">
    <source>
        <dbReference type="SAM" id="MobiDB-lite"/>
    </source>
</evidence>
<dbReference type="SUPFAM" id="SSF74653">
    <property type="entry name" value="TolA/TonB C-terminal domain"/>
    <property type="match status" value="1"/>
</dbReference>
<evidence type="ECO:0000256" key="2">
    <source>
        <dbReference type="SAM" id="Phobius"/>
    </source>
</evidence>
<name>A0A7W7Y667_9BACT</name>
<reference evidence="3 4" key="1">
    <citation type="submission" date="2020-08" db="EMBL/GenBank/DDBJ databases">
        <title>Genomic Encyclopedia of Type Strains, Phase IV (KMG-IV): sequencing the most valuable type-strain genomes for metagenomic binning, comparative biology and taxonomic classification.</title>
        <authorList>
            <person name="Goeker M."/>
        </authorList>
    </citation>
    <scope>NUCLEOTIDE SEQUENCE [LARGE SCALE GENOMIC DNA]</scope>
    <source>
        <strain evidence="3 4">DSM 22071</strain>
    </source>
</reference>
<keyword evidence="2" id="KW-1133">Transmembrane helix</keyword>